<dbReference type="STRING" id="1073089.A0A1L9R454"/>
<dbReference type="VEuPathDB" id="FungiDB:ASPWEDRAFT_294805"/>
<dbReference type="AlphaFoldDB" id="A0A1L9R454"/>
<evidence type="ECO:0000313" key="1">
    <source>
        <dbReference type="EMBL" id="OJJ29698.1"/>
    </source>
</evidence>
<proteinExistence type="predicted"/>
<evidence type="ECO:0000313" key="2">
    <source>
        <dbReference type="Proteomes" id="UP000184383"/>
    </source>
</evidence>
<dbReference type="Proteomes" id="UP000184383">
    <property type="component" value="Unassembled WGS sequence"/>
</dbReference>
<dbReference type="EMBL" id="KV878218">
    <property type="protein sequence ID" value="OJJ29698.1"/>
    <property type="molecule type" value="Genomic_DNA"/>
</dbReference>
<dbReference type="OrthoDB" id="4485085at2759"/>
<sequence>MDRVTLISPPSHPIYEDGDSCSHPLSAAIHLYADSPLLSLHIALVRTISLSPTQNKKLWFIPSKPNGPPKQFTDEVLSLNLATTPISAEIGPDGVLSRYEFTLSIPSDIPETINTPESIISYALIASATTSSQTLTDCQPLHLSRLKIHDPWEDINHFRSFPNSPIKAQYAVHPQLSEDKKRFSGEVVLRNIARPGPRHSELTRIVVETLRWRVDEIEQWKTPEDDTRVRRVAKGCRKWRRGLSVSDFKETDITIPYEINIDHALNDFHAEDQSTPTLSIRHQLTVEIITGKETIDQSTGYLVARKRATQKFGATIPLPIHEYAPSEAIVKQFEPSFWMPPGYEQISIPPPEYQE</sequence>
<keyword evidence="2" id="KW-1185">Reference proteome</keyword>
<reference evidence="2" key="1">
    <citation type="journal article" date="2017" name="Genome Biol.">
        <title>Comparative genomics reveals high biological diversity and specific adaptations in the industrially and medically important fungal genus Aspergillus.</title>
        <authorList>
            <person name="de Vries R.P."/>
            <person name="Riley R."/>
            <person name="Wiebenga A."/>
            <person name="Aguilar-Osorio G."/>
            <person name="Amillis S."/>
            <person name="Uchima C.A."/>
            <person name="Anderluh G."/>
            <person name="Asadollahi M."/>
            <person name="Askin M."/>
            <person name="Barry K."/>
            <person name="Battaglia E."/>
            <person name="Bayram O."/>
            <person name="Benocci T."/>
            <person name="Braus-Stromeyer S.A."/>
            <person name="Caldana C."/>
            <person name="Canovas D."/>
            <person name="Cerqueira G.C."/>
            <person name="Chen F."/>
            <person name="Chen W."/>
            <person name="Choi C."/>
            <person name="Clum A."/>
            <person name="Dos Santos R.A."/>
            <person name="Damasio A.R."/>
            <person name="Diallinas G."/>
            <person name="Emri T."/>
            <person name="Fekete E."/>
            <person name="Flipphi M."/>
            <person name="Freyberg S."/>
            <person name="Gallo A."/>
            <person name="Gournas C."/>
            <person name="Habgood R."/>
            <person name="Hainaut M."/>
            <person name="Harispe M.L."/>
            <person name="Henrissat B."/>
            <person name="Hilden K.S."/>
            <person name="Hope R."/>
            <person name="Hossain A."/>
            <person name="Karabika E."/>
            <person name="Karaffa L."/>
            <person name="Karanyi Z."/>
            <person name="Krasevec N."/>
            <person name="Kuo A."/>
            <person name="Kusch H."/>
            <person name="LaButti K."/>
            <person name="Lagendijk E.L."/>
            <person name="Lapidus A."/>
            <person name="Levasseur A."/>
            <person name="Lindquist E."/>
            <person name="Lipzen A."/>
            <person name="Logrieco A.F."/>
            <person name="MacCabe A."/>
            <person name="Maekelae M.R."/>
            <person name="Malavazi I."/>
            <person name="Melin P."/>
            <person name="Meyer V."/>
            <person name="Mielnichuk N."/>
            <person name="Miskei M."/>
            <person name="Molnar A.P."/>
            <person name="Mule G."/>
            <person name="Ngan C.Y."/>
            <person name="Orejas M."/>
            <person name="Orosz E."/>
            <person name="Ouedraogo J.P."/>
            <person name="Overkamp K.M."/>
            <person name="Park H.-S."/>
            <person name="Perrone G."/>
            <person name="Piumi F."/>
            <person name="Punt P.J."/>
            <person name="Ram A.F."/>
            <person name="Ramon A."/>
            <person name="Rauscher S."/>
            <person name="Record E."/>
            <person name="Riano-Pachon D.M."/>
            <person name="Robert V."/>
            <person name="Roehrig J."/>
            <person name="Ruller R."/>
            <person name="Salamov A."/>
            <person name="Salih N.S."/>
            <person name="Samson R.A."/>
            <person name="Sandor E."/>
            <person name="Sanguinetti M."/>
            <person name="Schuetze T."/>
            <person name="Sepcic K."/>
            <person name="Shelest E."/>
            <person name="Sherlock G."/>
            <person name="Sophianopoulou V."/>
            <person name="Squina F.M."/>
            <person name="Sun H."/>
            <person name="Susca A."/>
            <person name="Todd R.B."/>
            <person name="Tsang A."/>
            <person name="Unkles S.E."/>
            <person name="van de Wiele N."/>
            <person name="van Rossen-Uffink D."/>
            <person name="Oliveira J.V."/>
            <person name="Vesth T.C."/>
            <person name="Visser J."/>
            <person name="Yu J.-H."/>
            <person name="Zhou M."/>
            <person name="Andersen M.R."/>
            <person name="Archer D.B."/>
            <person name="Baker S.E."/>
            <person name="Benoit I."/>
            <person name="Brakhage A.A."/>
            <person name="Braus G.H."/>
            <person name="Fischer R."/>
            <person name="Frisvad J.C."/>
            <person name="Goldman G.H."/>
            <person name="Houbraken J."/>
            <person name="Oakley B."/>
            <person name="Pocsi I."/>
            <person name="Scazzocchio C."/>
            <person name="Seiboth B."/>
            <person name="vanKuyk P.A."/>
            <person name="Wortman J."/>
            <person name="Dyer P.S."/>
            <person name="Grigoriev I.V."/>
        </authorList>
    </citation>
    <scope>NUCLEOTIDE SEQUENCE [LARGE SCALE GENOMIC DNA]</scope>
    <source>
        <strain evidence="2">DTO 134E9</strain>
    </source>
</reference>
<accession>A0A1L9R454</accession>
<dbReference type="RefSeq" id="XP_040683375.1">
    <property type="nucleotide sequence ID" value="XM_040833290.1"/>
</dbReference>
<protein>
    <recommendedName>
        <fullName evidence="3">LDB19 N-terminal domain-containing protein</fullName>
    </recommendedName>
</protein>
<evidence type="ECO:0008006" key="3">
    <source>
        <dbReference type="Google" id="ProtNLM"/>
    </source>
</evidence>
<gene>
    <name evidence="1" type="ORF">ASPWEDRAFT_294805</name>
</gene>
<name>A0A1L9R454_ASPWE</name>
<organism evidence="1 2">
    <name type="scientific">Aspergillus wentii DTO 134E9</name>
    <dbReference type="NCBI Taxonomy" id="1073089"/>
    <lineage>
        <taxon>Eukaryota</taxon>
        <taxon>Fungi</taxon>
        <taxon>Dikarya</taxon>
        <taxon>Ascomycota</taxon>
        <taxon>Pezizomycotina</taxon>
        <taxon>Eurotiomycetes</taxon>
        <taxon>Eurotiomycetidae</taxon>
        <taxon>Eurotiales</taxon>
        <taxon>Aspergillaceae</taxon>
        <taxon>Aspergillus</taxon>
        <taxon>Aspergillus subgen. Cremei</taxon>
    </lineage>
</organism>
<dbReference type="GeneID" id="63749138"/>